<keyword evidence="3" id="KW-1185">Reference proteome</keyword>
<comment type="caution">
    <text evidence="2">The sequence shown here is derived from an EMBL/GenBank/DDBJ whole genome shotgun (WGS) entry which is preliminary data.</text>
</comment>
<organism evidence="2 3">
    <name type="scientific">Scheffersomyces spartinae</name>
    <dbReference type="NCBI Taxonomy" id="45513"/>
    <lineage>
        <taxon>Eukaryota</taxon>
        <taxon>Fungi</taxon>
        <taxon>Dikarya</taxon>
        <taxon>Ascomycota</taxon>
        <taxon>Saccharomycotina</taxon>
        <taxon>Pichiomycetes</taxon>
        <taxon>Debaryomycetaceae</taxon>
        <taxon>Scheffersomyces</taxon>
    </lineage>
</organism>
<dbReference type="OrthoDB" id="408631at2759"/>
<dbReference type="InterPro" id="IPR019436">
    <property type="entry name" value="Say1-like"/>
</dbReference>
<sequence length="435" mass="50113">MDVFRFKDIVLVFILSFIYTVLEHGVMELVVMIMNNVQWFTITLPYEFLWQRYCNPFPYQSIVSQRATNKEILLIEMLRKYLVSSSGLFFLSQVFQWVNWIRRLRSLGEGLGDFKTYTINSNGVRGNWIYSNNRISASNHDIIIFFIPGGLNGYGKGNAEMYTEYLSILSINLLEQGFGNPLIFIPQSTASHHSTYTEIIPFLLKSYQYVLKQRVSRHTQIVIAGDSTGGTLALTLLLQISQPSPLISKIIKHNMDSFQWKKPQAILLISPICDIERTTSTSKGCDYITATVLSKWRNNYVPDAIFDSESTRSNELVYYNPGMNRDTLSWKKARPEIGMFLSFGSEELVASDTIKYALFLSSKCHIKLRQDRQVAQIHNWALVNFYTEDRVDHREVSLQIYSGALSRMLLWSSSSYVNLRSKEPTNVIKLDEDHT</sequence>
<dbReference type="Pfam" id="PF10340">
    <property type="entry name" value="Say1_Mug180"/>
    <property type="match status" value="1"/>
</dbReference>
<dbReference type="EMBL" id="JAHMUF010000020">
    <property type="protein sequence ID" value="KAG7192082.1"/>
    <property type="molecule type" value="Genomic_DNA"/>
</dbReference>
<keyword evidence="1" id="KW-0812">Transmembrane</keyword>
<keyword evidence="1" id="KW-0472">Membrane</keyword>
<name>A0A9P7V649_9ASCO</name>
<gene>
    <name evidence="2" type="ORF">KQ657_002442</name>
</gene>
<protein>
    <recommendedName>
        <fullName evidence="4">Alpha/beta hydrolase fold-3 domain-containing protein</fullName>
    </recommendedName>
</protein>
<proteinExistence type="predicted"/>
<feature type="transmembrane region" description="Helical" evidence="1">
    <location>
        <begin position="9"/>
        <end position="34"/>
    </location>
</feature>
<dbReference type="Proteomes" id="UP000790833">
    <property type="component" value="Unassembled WGS sequence"/>
</dbReference>
<dbReference type="RefSeq" id="XP_043047633.1">
    <property type="nucleotide sequence ID" value="XM_043193207.1"/>
</dbReference>
<keyword evidence="1" id="KW-1133">Transmembrane helix</keyword>
<dbReference type="AlphaFoldDB" id="A0A9P7V649"/>
<accession>A0A9P7V649</accession>
<dbReference type="SUPFAM" id="SSF53474">
    <property type="entry name" value="alpha/beta-Hydrolases"/>
    <property type="match status" value="1"/>
</dbReference>
<dbReference type="InterPro" id="IPR029058">
    <property type="entry name" value="AB_hydrolase_fold"/>
</dbReference>
<reference evidence="2" key="1">
    <citation type="submission" date="2021-03" db="EMBL/GenBank/DDBJ databases">
        <authorList>
            <person name="Palmer J.M."/>
        </authorList>
    </citation>
    <scope>NUCLEOTIDE SEQUENCE</scope>
    <source>
        <strain evidence="2">ARV_011</strain>
    </source>
</reference>
<evidence type="ECO:0000256" key="1">
    <source>
        <dbReference type="SAM" id="Phobius"/>
    </source>
</evidence>
<evidence type="ECO:0008006" key="4">
    <source>
        <dbReference type="Google" id="ProtNLM"/>
    </source>
</evidence>
<dbReference type="Gene3D" id="3.40.50.1820">
    <property type="entry name" value="alpha/beta hydrolase"/>
    <property type="match status" value="1"/>
</dbReference>
<dbReference type="GeneID" id="66115816"/>
<evidence type="ECO:0000313" key="3">
    <source>
        <dbReference type="Proteomes" id="UP000790833"/>
    </source>
</evidence>
<evidence type="ECO:0000313" key="2">
    <source>
        <dbReference type="EMBL" id="KAG7192082.1"/>
    </source>
</evidence>